<dbReference type="EMBL" id="JBJKBG010000006">
    <property type="protein sequence ID" value="KAL3734558.1"/>
    <property type="molecule type" value="Genomic_DNA"/>
</dbReference>
<accession>A0ABD3K8A2</accession>
<dbReference type="PANTHER" id="PTHR11538:SF89">
    <property type="entry name" value="PROTEIN, PUTATIVE (DUF2431)-RELATED"/>
    <property type="match status" value="1"/>
</dbReference>
<dbReference type="Proteomes" id="UP001634007">
    <property type="component" value="Unassembled WGS sequence"/>
</dbReference>
<feature type="domain" description="25S rRNA (uridine-N(3))-methyltransferase BMT5-like" evidence="1">
    <location>
        <begin position="6"/>
        <end position="102"/>
    </location>
</feature>
<dbReference type="Pfam" id="PF10354">
    <property type="entry name" value="BMT5-like"/>
    <property type="match status" value="1"/>
</dbReference>
<comment type="caution">
    <text evidence="2">The sequence shown here is derived from an EMBL/GenBank/DDBJ whole genome shotgun (WGS) entry which is preliminary data.</text>
</comment>
<sequence>MTQRPILEDKSFDQIVSNFLHAEFCGCEHSSSKLSMRHQELVRGFLKCTKPKLTKDGKVHLTQKTAHPFDKWELEKLAEEPGLRSVENAQFTEWDYLGYCNKTG</sequence>
<dbReference type="AlphaFoldDB" id="A0ABD3K8A2"/>
<protein>
    <recommendedName>
        <fullName evidence="1">25S rRNA (uridine-N(3))-methyltransferase BMT5-like domain-containing protein</fullName>
    </recommendedName>
</protein>
<keyword evidence="3" id="KW-1185">Reference proteome</keyword>
<reference evidence="2 3" key="1">
    <citation type="submission" date="2024-11" db="EMBL/GenBank/DDBJ databases">
        <title>Chromosome-level genome assembly of Eucalyptus globulus Labill. provides insights into its genome evolution.</title>
        <authorList>
            <person name="Li X."/>
        </authorList>
    </citation>
    <scope>NUCLEOTIDE SEQUENCE [LARGE SCALE GENOMIC DNA]</scope>
    <source>
        <strain evidence="2">CL2024</strain>
        <tissue evidence="2">Fresh tender leaves</tissue>
    </source>
</reference>
<evidence type="ECO:0000313" key="3">
    <source>
        <dbReference type="Proteomes" id="UP001634007"/>
    </source>
</evidence>
<name>A0ABD3K8A2_EUCGL</name>
<proteinExistence type="predicted"/>
<gene>
    <name evidence="2" type="ORF">ACJRO7_023845</name>
</gene>
<organism evidence="2 3">
    <name type="scientific">Eucalyptus globulus</name>
    <name type="common">Tasmanian blue gum</name>
    <dbReference type="NCBI Taxonomy" id="34317"/>
    <lineage>
        <taxon>Eukaryota</taxon>
        <taxon>Viridiplantae</taxon>
        <taxon>Streptophyta</taxon>
        <taxon>Embryophyta</taxon>
        <taxon>Tracheophyta</taxon>
        <taxon>Spermatophyta</taxon>
        <taxon>Magnoliopsida</taxon>
        <taxon>eudicotyledons</taxon>
        <taxon>Gunneridae</taxon>
        <taxon>Pentapetalae</taxon>
        <taxon>rosids</taxon>
        <taxon>malvids</taxon>
        <taxon>Myrtales</taxon>
        <taxon>Myrtaceae</taxon>
        <taxon>Myrtoideae</taxon>
        <taxon>Eucalypteae</taxon>
        <taxon>Eucalyptus</taxon>
    </lineage>
</organism>
<dbReference type="PANTHER" id="PTHR11538">
    <property type="entry name" value="PHENYLALANYL-TRNA SYNTHETASE"/>
    <property type="match status" value="1"/>
</dbReference>
<evidence type="ECO:0000313" key="2">
    <source>
        <dbReference type="EMBL" id="KAL3734558.1"/>
    </source>
</evidence>
<evidence type="ECO:0000259" key="1">
    <source>
        <dbReference type="Pfam" id="PF10354"/>
    </source>
</evidence>
<dbReference type="InterPro" id="IPR019446">
    <property type="entry name" value="BMT5-like"/>
</dbReference>